<organism evidence="2 3">
    <name type="scientific">Tanacetum coccineum</name>
    <dbReference type="NCBI Taxonomy" id="301880"/>
    <lineage>
        <taxon>Eukaryota</taxon>
        <taxon>Viridiplantae</taxon>
        <taxon>Streptophyta</taxon>
        <taxon>Embryophyta</taxon>
        <taxon>Tracheophyta</taxon>
        <taxon>Spermatophyta</taxon>
        <taxon>Magnoliopsida</taxon>
        <taxon>eudicotyledons</taxon>
        <taxon>Gunneridae</taxon>
        <taxon>Pentapetalae</taxon>
        <taxon>asterids</taxon>
        <taxon>campanulids</taxon>
        <taxon>Asterales</taxon>
        <taxon>Asteraceae</taxon>
        <taxon>Asteroideae</taxon>
        <taxon>Anthemideae</taxon>
        <taxon>Anthemidinae</taxon>
        <taxon>Tanacetum</taxon>
    </lineage>
</organism>
<evidence type="ECO:0000313" key="2">
    <source>
        <dbReference type="EMBL" id="GJU08653.1"/>
    </source>
</evidence>
<dbReference type="EMBL" id="BQNB010021653">
    <property type="protein sequence ID" value="GJU08653.1"/>
    <property type="molecule type" value="Genomic_DNA"/>
</dbReference>
<sequence length="236" mass="26764">MQDCKSISTPLPTDVKLSSNMSPSNEKERMEMSQVSYASAVGSLMFTMICTRPNIAHVVGVVSRYMAEPVHLDRSKSTTGYVFTLSGGTVSWVSKLQSVVAMLTTEAVKWNPALSIPKIKHIQVQYHFVHEKVEEGTVDMQKIHTDDNVTNYLTKAINVIMESLVKKKQKGAILELKRRHLKNTIFCTYTPYPAMKIRRISANSAQEMRNDQFLIRCIHYNQYVVCTAVHQSKIHI</sequence>
<proteinExistence type="predicted"/>
<dbReference type="PANTHER" id="PTHR11439:SF467">
    <property type="entry name" value="INTEGRASE CATALYTIC DOMAIN-CONTAINING PROTEIN"/>
    <property type="match status" value="1"/>
</dbReference>
<dbReference type="CDD" id="cd09272">
    <property type="entry name" value="RNase_HI_RT_Ty1"/>
    <property type="match status" value="1"/>
</dbReference>
<protein>
    <submittedName>
        <fullName evidence="2">Uncharacterized protein</fullName>
    </submittedName>
</protein>
<evidence type="ECO:0000313" key="3">
    <source>
        <dbReference type="Proteomes" id="UP001151760"/>
    </source>
</evidence>
<dbReference type="PANTHER" id="PTHR11439">
    <property type="entry name" value="GAG-POL-RELATED RETROTRANSPOSON"/>
    <property type="match status" value="1"/>
</dbReference>
<gene>
    <name evidence="2" type="ORF">Tco_1125083</name>
</gene>
<reference evidence="2" key="2">
    <citation type="submission" date="2022-01" db="EMBL/GenBank/DDBJ databases">
        <authorList>
            <person name="Yamashiro T."/>
            <person name="Shiraishi A."/>
            <person name="Satake H."/>
            <person name="Nakayama K."/>
        </authorList>
    </citation>
    <scope>NUCLEOTIDE SEQUENCE</scope>
</reference>
<feature type="compositionally biased region" description="Polar residues" evidence="1">
    <location>
        <begin position="1"/>
        <end position="24"/>
    </location>
</feature>
<comment type="caution">
    <text evidence="2">The sequence shown here is derived from an EMBL/GenBank/DDBJ whole genome shotgun (WGS) entry which is preliminary data.</text>
</comment>
<dbReference type="Proteomes" id="UP001151760">
    <property type="component" value="Unassembled WGS sequence"/>
</dbReference>
<evidence type="ECO:0000256" key="1">
    <source>
        <dbReference type="SAM" id="MobiDB-lite"/>
    </source>
</evidence>
<reference evidence="2" key="1">
    <citation type="journal article" date="2022" name="Int. J. Mol. Sci.">
        <title>Draft Genome of Tanacetum Coccineum: Genomic Comparison of Closely Related Tanacetum-Family Plants.</title>
        <authorList>
            <person name="Yamashiro T."/>
            <person name="Shiraishi A."/>
            <person name="Nakayama K."/>
            <person name="Satake H."/>
        </authorList>
    </citation>
    <scope>NUCLEOTIDE SEQUENCE</scope>
</reference>
<feature type="region of interest" description="Disordered" evidence="1">
    <location>
        <begin position="1"/>
        <end position="29"/>
    </location>
</feature>
<accession>A0ABQ5JAT8</accession>
<keyword evidence="3" id="KW-1185">Reference proteome</keyword>
<name>A0ABQ5JAT8_9ASTR</name>